<keyword evidence="4 7" id="KW-0964">Secreted</keyword>
<evidence type="ECO:0000256" key="6">
    <source>
        <dbReference type="ARBA" id="ARBA00023157"/>
    </source>
</evidence>
<dbReference type="AlphaFoldDB" id="A0A5C3KGS4"/>
<dbReference type="PROSITE" id="PS00956">
    <property type="entry name" value="HYDROPHOBIN"/>
    <property type="match status" value="1"/>
</dbReference>
<dbReference type="GO" id="GO:0005199">
    <property type="term" value="F:structural constituent of cell wall"/>
    <property type="evidence" value="ECO:0007669"/>
    <property type="project" value="InterPro"/>
</dbReference>
<evidence type="ECO:0000256" key="5">
    <source>
        <dbReference type="ARBA" id="ARBA00022729"/>
    </source>
</evidence>
<evidence type="ECO:0000256" key="2">
    <source>
        <dbReference type="ARBA" id="ARBA00010446"/>
    </source>
</evidence>
<accession>A0A5C3KGS4</accession>
<dbReference type="STRING" id="230819.A0A5C3KGS4"/>
<keyword evidence="3 7" id="KW-0134">Cell wall</keyword>
<dbReference type="InterPro" id="IPR001338">
    <property type="entry name" value="Class_I_Hydrophobin"/>
</dbReference>
<evidence type="ECO:0000256" key="4">
    <source>
        <dbReference type="ARBA" id="ARBA00022525"/>
    </source>
</evidence>
<name>A0A5C3KGS4_COPMA</name>
<protein>
    <recommendedName>
        <fullName evidence="7">Hydrophobin</fullName>
    </recommendedName>
</protein>
<keyword evidence="9" id="KW-1185">Reference proteome</keyword>
<dbReference type="InterPro" id="IPR019778">
    <property type="entry name" value="Class_I_Hydrophobin_CS"/>
</dbReference>
<dbReference type="Proteomes" id="UP000307440">
    <property type="component" value="Unassembled WGS sequence"/>
</dbReference>
<proteinExistence type="inferred from homology"/>
<dbReference type="GO" id="GO:0009277">
    <property type="term" value="C:fungal-type cell wall"/>
    <property type="evidence" value="ECO:0007669"/>
    <property type="project" value="InterPro"/>
</dbReference>
<sequence length="121" mass="12211">MMHRLSSIIVVFLLALIASASVIVERTDPVTPAPPTPPQCTTGPIQCCNSVQQSNAPVVGVLAALLGINVGSITGLVGITCSPLTVIGIGGNNCNAQTVCCNNNTFNGIIAIGCTPINIGL</sequence>
<dbReference type="SMART" id="SM00075">
    <property type="entry name" value="HYDRO"/>
    <property type="match status" value="1"/>
</dbReference>
<comment type="similarity">
    <text evidence="2 7">Belongs to the fungal hydrophobin family.</text>
</comment>
<keyword evidence="5 7" id="KW-0732">Signal</keyword>
<keyword evidence="6 7" id="KW-1015">Disulfide bond</keyword>
<dbReference type="EMBL" id="ML210342">
    <property type="protein sequence ID" value="TFK19399.1"/>
    <property type="molecule type" value="Genomic_DNA"/>
</dbReference>
<dbReference type="OrthoDB" id="4225815at2759"/>
<evidence type="ECO:0000313" key="9">
    <source>
        <dbReference type="Proteomes" id="UP000307440"/>
    </source>
</evidence>
<organism evidence="8 9">
    <name type="scientific">Coprinopsis marcescibilis</name>
    <name type="common">Agaric fungus</name>
    <name type="synonym">Psathyrella marcescibilis</name>
    <dbReference type="NCBI Taxonomy" id="230819"/>
    <lineage>
        <taxon>Eukaryota</taxon>
        <taxon>Fungi</taxon>
        <taxon>Dikarya</taxon>
        <taxon>Basidiomycota</taxon>
        <taxon>Agaricomycotina</taxon>
        <taxon>Agaricomycetes</taxon>
        <taxon>Agaricomycetidae</taxon>
        <taxon>Agaricales</taxon>
        <taxon>Agaricineae</taxon>
        <taxon>Psathyrellaceae</taxon>
        <taxon>Coprinopsis</taxon>
    </lineage>
</organism>
<dbReference type="Pfam" id="PF01185">
    <property type="entry name" value="Hydrophobin"/>
    <property type="match status" value="1"/>
</dbReference>
<evidence type="ECO:0000313" key="8">
    <source>
        <dbReference type="EMBL" id="TFK19399.1"/>
    </source>
</evidence>
<evidence type="ECO:0000256" key="1">
    <source>
        <dbReference type="ARBA" id="ARBA00004191"/>
    </source>
</evidence>
<dbReference type="CDD" id="cd23507">
    <property type="entry name" value="hydrophobin_I"/>
    <property type="match status" value="1"/>
</dbReference>
<comment type="subcellular location">
    <subcellularLocation>
        <location evidence="1 7">Secreted</location>
        <location evidence="1 7">Cell wall</location>
    </subcellularLocation>
</comment>
<evidence type="ECO:0000256" key="7">
    <source>
        <dbReference type="RuleBase" id="RU365009"/>
    </source>
</evidence>
<evidence type="ECO:0000256" key="3">
    <source>
        <dbReference type="ARBA" id="ARBA00022512"/>
    </source>
</evidence>
<feature type="chain" id="PRO_5023043145" description="Hydrophobin" evidence="7">
    <location>
        <begin position="21"/>
        <end position="121"/>
    </location>
</feature>
<reference evidence="8 9" key="1">
    <citation type="journal article" date="2019" name="Nat. Ecol. Evol.">
        <title>Megaphylogeny resolves global patterns of mushroom evolution.</title>
        <authorList>
            <person name="Varga T."/>
            <person name="Krizsan K."/>
            <person name="Foldi C."/>
            <person name="Dima B."/>
            <person name="Sanchez-Garcia M."/>
            <person name="Sanchez-Ramirez S."/>
            <person name="Szollosi G.J."/>
            <person name="Szarkandi J.G."/>
            <person name="Papp V."/>
            <person name="Albert L."/>
            <person name="Andreopoulos W."/>
            <person name="Angelini C."/>
            <person name="Antonin V."/>
            <person name="Barry K.W."/>
            <person name="Bougher N.L."/>
            <person name="Buchanan P."/>
            <person name="Buyck B."/>
            <person name="Bense V."/>
            <person name="Catcheside P."/>
            <person name="Chovatia M."/>
            <person name="Cooper J."/>
            <person name="Damon W."/>
            <person name="Desjardin D."/>
            <person name="Finy P."/>
            <person name="Geml J."/>
            <person name="Haridas S."/>
            <person name="Hughes K."/>
            <person name="Justo A."/>
            <person name="Karasinski D."/>
            <person name="Kautmanova I."/>
            <person name="Kiss B."/>
            <person name="Kocsube S."/>
            <person name="Kotiranta H."/>
            <person name="LaButti K.M."/>
            <person name="Lechner B.E."/>
            <person name="Liimatainen K."/>
            <person name="Lipzen A."/>
            <person name="Lukacs Z."/>
            <person name="Mihaltcheva S."/>
            <person name="Morgado L.N."/>
            <person name="Niskanen T."/>
            <person name="Noordeloos M.E."/>
            <person name="Ohm R.A."/>
            <person name="Ortiz-Santana B."/>
            <person name="Ovrebo C."/>
            <person name="Racz N."/>
            <person name="Riley R."/>
            <person name="Savchenko A."/>
            <person name="Shiryaev A."/>
            <person name="Soop K."/>
            <person name="Spirin V."/>
            <person name="Szebenyi C."/>
            <person name="Tomsovsky M."/>
            <person name="Tulloss R.E."/>
            <person name="Uehling J."/>
            <person name="Grigoriev I.V."/>
            <person name="Vagvolgyi C."/>
            <person name="Papp T."/>
            <person name="Martin F.M."/>
            <person name="Miettinen O."/>
            <person name="Hibbett D.S."/>
            <person name="Nagy L.G."/>
        </authorList>
    </citation>
    <scope>NUCLEOTIDE SEQUENCE [LARGE SCALE GENOMIC DNA]</scope>
    <source>
        <strain evidence="8 9">CBS 121175</strain>
    </source>
</reference>
<gene>
    <name evidence="8" type="ORF">FA15DRAFT_697535</name>
</gene>
<feature type="signal peptide" evidence="7">
    <location>
        <begin position="1"/>
        <end position="20"/>
    </location>
</feature>